<dbReference type="GO" id="GO:0016616">
    <property type="term" value="F:oxidoreductase activity, acting on the CH-OH group of donors, NAD or NADP as acceptor"/>
    <property type="evidence" value="ECO:0007669"/>
    <property type="project" value="InterPro"/>
</dbReference>
<comment type="caution">
    <text evidence="7">The sequence shown here is derived from an EMBL/GenBank/DDBJ whole genome shotgun (WGS) entry which is preliminary data.</text>
</comment>
<feature type="domain" description="D-isomer specific 2-hydroxyacid dehydrogenase catalytic" evidence="5">
    <location>
        <begin position="4"/>
        <end position="311"/>
    </location>
</feature>
<dbReference type="InterPro" id="IPR029753">
    <property type="entry name" value="D-isomer_DH_CS"/>
</dbReference>
<evidence type="ECO:0000259" key="6">
    <source>
        <dbReference type="Pfam" id="PF02826"/>
    </source>
</evidence>
<evidence type="ECO:0000256" key="1">
    <source>
        <dbReference type="ARBA" id="ARBA00005854"/>
    </source>
</evidence>
<accession>A0A132F188</accession>
<keyword evidence="2 4" id="KW-0560">Oxidoreductase</keyword>
<dbReference type="CDD" id="cd12173">
    <property type="entry name" value="PGDH_4"/>
    <property type="match status" value="1"/>
</dbReference>
<dbReference type="Proteomes" id="UP000061512">
    <property type="component" value="Unassembled WGS sequence"/>
</dbReference>
<keyword evidence="3" id="KW-0520">NAD</keyword>
<evidence type="ECO:0000313" key="7">
    <source>
        <dbReference type="EMBL" id="KWF66355.1"/>
    </source>
</evidence>
<dbReference type="SUPFAM" id="SSF52283">
    <property type="entry name" value="Formate/glycerate dehydrogenase catalytic domain-like"/>
    <property type="match status" value="1"/>
</dbReference>
<sequence length="322" mass="34059">MPHILVAGKIHPAGLDILRNAAGVTFDLVDEVSTEAYAPLAPKADAILIRTQPLPREVIETASRLKVVSRHGVGFDAVDVEALNERAIPLAIVGDVNSCSVAEQTMMFMLSLAKQTIVYDAKTRNTSWQYRNSFAAWELKDRRLLLAGYGRIGRTVAGMAVAFGMKVSVYDPFVPEEVIRASGATRVADLRAGLATADVVSIHMPKAGNASLIGAAELALMKRSAVIVNTARGGIVDETALYEALATNRIAGAALDVFQDEPPAPDNPLFALDNVVLSPHSAGLTEEAAARMSVAAVVNILDFFGGRLDPALVVNAAHVAVA</sequence>
<dbReference type="SUPFAM" id="SSF51735">
    <property type="entry name" value="NAD(P)-binding Rossmann-fold domains"/>
    <property type="match status" value="1"/>
</dbReference>
<protein>
    <submittedName>
        <fullName evidence="7">3-phosphoglycerate dehydrogenase</fullName>
    </submittedName>
</protein>
<dbReference type="Pfam" id="PF00389">
    <property type="entry name" value="2-Hacid_dh"/>
    <property type="match status" value="1"/>
</dbReference>
<dbReference type="InterPro" id="IPR006140">
    <property type="entry name" value="D-isomer_DH_NAD-bd"/>
</dbReference>
<evidence type="ECO:0000256" key="3">
    <source>
        <dbReference type="ARBA" id="ARBA00023027"/>
    </source>
</evidence>
<gene>
    <name evidence="7" type="ORF">WT57_17755</name>
</gene>
<proteinExistence type="inferred from homology"/>
<evidence type="ECO:0000259" key="5">
    <source>
        <dbReference type="Pfam" id="PF00389"/>
    </source>
</evidence>
<evidence type="ECO:0000256" key="2">
    <source>
        <dbReference type="ARBA" id="ARBA00023002"/>
    </source>
</evidence>
<dbReference type="PANTHER" id="PTHR42789">
    <property type="entry name" value="D-ISOMER SPECIFIC 2-HYDROXYACID DEHYDROGENASE FAMILY PROTEIN (AFU_ORTHOLOGUE AFUA_6G10090)"/>
    <property type="match status" value="1"/>
</dbReference>
<evidence type="ECO:0000256" key="4">
    <source>
        <dbReference type="RuleBase" id="RU003719"/>
    </source>
</evidence>
<dbReference type="RefSeq" id="WP_060298963.1">
    <property type="nucleotide sequence ID" value="NZ_LPJX01000032.1"/>
</dbReference>
<evidence type="ECO:0000313" key="8">
    <source>
        <dbReference type="Proteomes" id="UP000061512"/>
    </source>
</evidence>
<dbReference type="EMBL" id="LPJX01000032">
    <property type="protein sequence ID" value="KWF66355.1"/>
    <property type="molecule type" value="Genomic_DNA"/>
</dbReference>
<dbReference type="Pfam" id="PF02826">
    <property type="entry name" value="2-Hacid_dh_C"/>
    <property type="match status" value="1"/>
</dbReference>
<dbReference type="AlphaFoldDB" id="A0A132F188"/>
<dbReference type="GO" id="GO:0051287">
    <property type="term" value="F:NAD binding"/>
    <property type="evidence" value="ECO:0007669"/>
    <property type="project" value="InterPro"/>
</dbReference>
<feature type="domain" description="D-isomer specific 2-hydroxyacid dehydrogenase NAD-binding" evidence="6">
    <location>
        <begin position="106"/>
        <end position="282"/>
    </location>
</feature>
<dbReference type="PANTHER" id="PTHR42789:SF1">
    <property type="entry name" value="D-ISOMER SPECIFIC 2-HYDROXYACID DEHYDROGENASE FAMILY PROTEIN (AFU_ORTHOLOGUE AFUA_6G10090)"/>
    <property type="match status" value="1"/>
</dbReference>
<dbReference type="Gene3D" id="3.40.50.720">
    <property type="entry name" value="NAD(P)-binding Rossmann-like Domain"/>
    <property type="match status" value="2"/>
</dbReference>
<name>A0A132F188_9BURK</name>
<reference evidence="7 8" key="1">
    <citation type="submission" date="2015-11" db="EMBL/GenBank/DDBJ databases">
        <title>Expanding the genomic diversity of Burkholderia species for the development of highly accurate diagnostics.</title>
        <authorList>
            <person name="Sahl J."/>
            <person name="Keim P."/>
            <person name="Wagner D."/>
        </authorList>
    </citation>
    <scope>NUCLEOTIDE SEQUENCE [LARGE SCALE GENOMIC DNA]</scope>
    <source>
        <strain evidence="7 8">MSMB574WGS</strain>
    </source>
</reference>
<comment type="similarity">
    <text evidence="1 4">Belongs to the D-isomer specific 2-hydroxyacid dehydrogenase family.</text>
</comment>
<dbReference type="PROSITE" id="PS00671">
    <property type="entry name" value="D_2_HYDROXYACID_DH_3"/>
    <property type="match status" value="1"/>
</dbReference>
<dbReference type="InterPro" id="IPR006139">
    <property type="entry name" value="D-isomer_2_OHA_DH_cat_dom"/>
</dbReference>
<dbReference type="InterPro" id="IPR036291">
    <property type="entry name" value="NAD(P)-bd_dom_sf"/>
</dbReference>
<organism evidence="7 8">
    <name type="scientific">Burkholderia pseudomultivorans</name>
    <dbReference type="NCBI Taxonomy" id="1207504"/>
    <lineage>
        <taxon>Bacteria</taxon>
        <taxon>Pseudomonadati</taxon>
        <taxon>Pseudomonadota</taxon>
        <taxon>Betaproteobacteria</taxon>
        <taxon>Burkholderiales</taxon>
        <taxon>Burkholderiaceae</taxon>
        <taxon>Burkholderia</taxon>
        <taxon>Burkholderia cepacia complex</taxon>
    </lineage>
</organism>
<dbReference type="InterPro" id="IPR050857">
    <property type="entry name" value="D-2-hydroxyacid_DH"/>
</dbReference>